<evidence type="ECO:0000313" key="2">
    <source>
        <dbReference type="Proteomes" id="UP001364224"/>
    </source>
</evidence>
<dbReference type="EMBL" id="JAZHRV010000001">
    <property type="protein sequence ID" value="MEH2560171.1"/>
    <property type="molecule type" value="Genomic_DNA"/>
</dbReference>
<name>A0ABU8BNN7_9BRAD</name>
<evidence type="ECO:0000313" key="1">
    <source>
        <dbReference type="EMBL" id="MEH2560171.1"/>
    </source>
</evidence>
<protein>
    <submittedName>
        <fullName evidence="1">Uncharacterized protein</fullName>
    </submittedName>
</protein>
<dbReference type="Proteomes" id="UP001364224">
    <property type="component" value="Unassembled WGS sequence"/>
</dbReference>
<keyword evidence="2" id="KW-1185">Reference proteome</keyword>
<proteinExistence type="predicted"/>
<gene>
    <name evidence="1" type="ORF">V1286_007700</name>
</gene>
<comment type="caution">
    <text evidence="1">The sequence shown here is derived from an EMBL/GenBank/DDBJ whole genome shotgun (WGS) entry which is preliminary data.</text>
</comment>
<sequence>MLEVVVRISLFSRELAMNKRFIARGAAAFEMANATARKLPNCISPELLEPRSNVAL</sequence>
<accession>A0ABU8BNN7</accession>
<organism evidence="1 2">
    <name type="scientific">Bradyrhizobium algeriense</name>
    <dbReference type="NCBI Taxonomy" id="634784"/>
    <lineage>
        <taxon>Bacteria</taxon>
        <taxon>Pseudomonadati</taxon>
        <taxon>Pseudomonadota</taxon>
        <taxon>Alphaproteobacteria</taxon>
        <taxon>Hyphomicrobiales</taxon>
        <taxon>Nitrobacteraceae</taxon>
        <taxon>Bradyrhizobium</taxon>
    </lineage>
</organism>
<reference evidence="1 2" key="1">
    <citation type="submission" date="2024-02" db="EMBL/GenBank/DDBJ databases">
        <title>Adaptive strategies in a cosmopolitan and abundant soil bacterium.</title>
        <authorList>
            <person name="Carini P."/>
        </authorList>
    </citation>
    <scope>NUCLEOTIDE SEQUENCE [LARGE SCALE GENOMIC DNA]</scope>
    <source>
        <strain evidence="1 2">AZCC 1608</strain>
    </source>
</reference>